<accession>A0A4Q9GWZ5</accession>
<protein>
    <submittedName>
        <fullName evidence="1">Uncharacterized protein</fullName>
    </submittedName>
</protein>
<evidence type="ECO:0000313" key="1">
    <source>
        <dbReference type="EMBL" id="TBO29270.1"/>
    </source>
</evidence>
<gene>
    <name evidence="1" type="ORF">EYS42_12725</name>
</gene>
<dbReference type="RefSeq" id="WP_130968566.1">
    <property type="nucleotide sequence ID" value="NZ_SIXI01000005.1"/>
</dbReference>
<sequence>MTQNLRAAQACHTDIAALAAAGATRALQARELPADAAQQVSGGALAYNEALRYKIDPNYFPWGKINPNVLGGLQQQINPAVLINTGIAR</sequence>
<name>A0A4Q9GWZ5_9BURK</name>
<dbReference type="AlphaFoldDB" id="A0A4Q9GWZ5"/>
<comment type="caution">
    <text evidence="1">The sequence shown here is derived from an EMBL/GenBank/DDBJ whole genome shotgun (WGS) entry which is preliminary data.</text>
</comment>
<dbReference type="EMBL" id="SIXI01000005">
    <property type="protein sequence ID" value="TBO29270.1"/>
    <property type="molecule type" value="Genomic_DNA"/>
</dbReference>
<reference evidence="1 2" key="1">
    <citation type="submission" date="2019-02" db="EMBL/GenBank/DDBJ databases">
        <title>Aquabacterium sp. strain KMB7.</title>
        <authorList>
            <person name="Chen W.-M."/>
        </authorList>
    </citation>
    <scope>NUCLEOTIDE SEQUENCE [LARGE SCALE GENOMIC DNA]</scope>
    <source>
        <strain evidence="1 2">KMB7</strain>
    </source>
</reference>
<keyword evidence="2" id="KW-1185">Reference proteome</keyword>
<organism evidence="1 2">
    <name type="scientific">Aquabacterium lacunae</name>
    <dbReference type="NCBI Taxonomy" id="2528630"/>
    <lineage>
        <taxon>Bacteria</taxon>
        <taxon>Pseudomonadati</taxon>
        <taxon>Pseudomonadota</taxon>
        <taxon>Betaproteobacteria</taxon>
        <taxon>Burkholderiales</taxon>
        <taxon>Aquabacterium</taxon>
    </lineage>
</organism>
<proteinExistence type="predicted"/>
<dbReference type="Proteomes" id="UP000292120">
    <property type="component" value="Unassembled WGS sequence"/>
</dbReference>
<evidence type="ECO:0000313" key="2">
    <source>
        <dbReference type="Proteomes" id="UP000292120"/>
    </source>
</evidence>